<feature type="transmembrane region" description="Helical" evidence="1">
    <location>
        <begin position="28"/>
        <end position="50"/>
    </location>
</feature>
<name>A0ABV3L201_9RHOB</name>
<keyword evidence="1" id="KW-0812">Transmembrane</keyword>
<keyword evidence="1" id="KW-0472">Membrane</keyword>
<evidence type="ECO:0008006" key="4">
    <source>
        <dbReference type="Google" id="ProtNLM"/>
    </source>
</evidence>
<organism evidence="2 3">
    <name type="scientific">Meridianimarinicoccus marinus</name>
    <dbReference type="NCBI Taxonomy" id="3231483"/>
    <lineage>
        <taxon>Bacteria</taxon>
        <taxon>Pseudomonadati</taxon>
        <taxon>Pseudomonadota</taxon>
        <taxon>Alphaproteobacteria</taxon>
        <taxon>Rhodobacterales</taxon>
        <taxon>Paracoccaceae</taxon>
        <taxon>Meridianimarinicoccus</taxon>
    </lineage>
</organism>
<evidence type="ECO:0000313" key="3">
    <source>
        <dbReference type="Proteomes" id="UP001553161"/>
    </source>
</evidence>
<comment type="caution">
    <text evidence="2">The sequence shown here is derived from an EMBL/GenBank/DDBJ whole genome shotgun (WGS) entry which is preliminary data.</text>
</comment>
<dbReference type="RefSeq" id="WP_366191114.1">
    <property type="nucleotide sequence ID" value="NZ_JBFBVU010000002.1"/>
</dbReference>
<reference evidence="2 3" key="1">
    <citation type="submission" date="2024-07" db="EMBL/GenBank/DDBJ databases">
        <authorList>
            <person name="Kang M."/>
        </authorList>
    </citation>
    <scope>NUCLEOTIDE SEQUENCE [LARGE SCALE GENOMIC DNA]</scope>
    <source>
        <strain evidence="2 3">DFM31</strain>
    </source>
</reference>
<keyword evidence="1" id="KW-1133">Transmembrane helix</keyword>
<keyword evidence="3" id="KW-1185">Reference proteome</keyword>
<evidence type="ECO:0000313" key="2">
    <source>
        <dbReference type="EMBL" id="MEV8465558.1"/>
    </source>
</evidence>
<accession>A0ABV3L201</accession>
<protein>
    <recommendedName>
        <fullName evidence="4">Apolipoprotein acyltransferase</fullName>
    </recommendedName>
</protein>
<gene>
    <name evidence="2" type="ORF">AB0T83_02025</name>
</gene>
<dbReference type="EMBL" id="JBFBVU010000002">
    <property type="protein sequence ID" value="MEV8465558.1"/>
    <property type="molecule type" value="Genomic_DNA"/>
</dbReference>
<proteinExistence type="predicted"/>
<sequence>MIILIAAFAGALWGSHLARKRKGNLADILQYGAGYGIAFALLGLFVTILVNRIV</sequence>
<dbReference type="Proteomes" id="UP001553161">
    <property type="component" value="Unassembled WGS sequence"/>
</dbReference>
<evidence type="ECO:0000256" key="1">
    <source>
        <dbReference type="SAM" id="Phobius"/>
    </source>
</evidence>